<keyword evidence="6" id="KW-0539">Nucleus</keyword>
<evidence type="ECO:0000259" key="8">
    <source>
        <dbReference type="Pfam" id="PF24436"/>
    </source>
</evidence>
<evidence type="ECO:0000256" key="2">
    <source>
        <dbReference type="ARBA" id="ARBA00004496"/>
    </source>
</evidence>
<evidence type="ECO:0000259" key="9">
    <source>
        <dbReference type="Pfam" id="PF24437"/>
    </source>
</evidence>
<evidence type="ECO:0000256" key="5">
    <source>
        <dbReference type="ARBA" id="ARBA00022490"/>
    </source>
</evidence>
<dbReference type="GO" id="GO:0005737">
    <property type="term" value="C:cytoplasm"/>
    <property type="evidence" value="ECO:0007669"/>
    <property type="project" value="UniProtKB-SubCell"/>
</dbReference>
<dbReference type="InterPro" id="IPR054519">
    <property type="entry name" value="INTS7_C"/>
</dbReference>
<dbReference type="Proteomes" id="UP000004810">
    <property type="component" value="Unassembled WGS sequence"/>
</dbReference>
<feature type="domain" description="Integrator complex subunit 7 C-terminal" evidence="7">
    <location>
        <begin position="742"/>
        <end position="823"/>
    </location>
</feature>
<evidence type="ECO:0000259" key="7">
    <source>
        <dbReference type="Pfam" id="PF22965"/>
    </source>
</evidence>
<dbReference type="GO" id="GO:0032039">
    <property type="term" value="C:integrator complex"/>
    <property type="evidence" value="ECO:0007669"/>
    <property type="project" value="InterPro"/>
</dbReference>
<dbReference type="Pfam" id="PF22965">
    <property type="entry name" value="INTS7_C"/>
    <property type="match status" value="1"/>
</dbReference>
<dbReference type="InterPro" id="IPR016024">
    <property type="entry name" value="ARM-type_fold"/>
</dbReference>
<dbReference type="PANTHER" id="PTHR13322:SF2">
    <property type="entry name" value="INTEGRATOR COMPLEX SUBUNIT 7"/>
    <property type="match status" value="1"/>
</dbReference>
<keyword evidence="5" id="KW-0963">Cytoplasm</keyword>
<proteinExistence type="inferred from homology"/>
<comment type="subcellular location">
    <subcellularLocation>
        <location evidence="2">Cytoplasm</location>
    </subcellularLocation>
    <subcellularLocation>
        <location evidence="1">Nucleus</location>
    </subcellularLocation>
</comment>
<evidence type="ECO:0000256" key="1">
    <source>
        <dbReference type="ARBA" id="ARBA00004123"/>
    </source>
</evidence>
<dbReference type="Pfam" id="PF24437">
    <property type="entry name" value="INTS7_HB"/>
    <property type="match status" value="1"/>
</dbReference>
<gene>
    <name evidence="10" type="ORF">WUBG_05266</name>
</gene>
<name>J9B9Q5_WUCBA</name>
<dbReference type="GO" id="GO:0034472">
    <property type="term" value="P:snRNA 3'-end processing"/>
    <property type="evidence" value="ECO:0007669"/>
    <property type="project" value="TreeGrafter"/>
</dbReference>
<dbReference type="InterPro" id="IPR056517">
    <property type="entry name" value="INTS7_HB"/>
</dbReference>
<feature type="domain" description="Integrator complex subunit 7 helical bundle" evidence="9">
    <location>
        <begin position="497"/>
        <end position="657"/>
    </location>
</feature>
<accession>J9B9Q5</accession>
<reference evidence="11" key="1">
    <citation type="submission" date="2012-08" db="EMBL/GenBank/DDBJ databases">
        <title>The Genome Sequence of Wuchereria bancrofti.</title>
        <authorList>
            <person name="Nutman T.B."/>
            <person name="Fink D.L."/>
            <person name="Russ C."/>
            <person name="Young S."/>
            <person name="Zeng Q."/>
            <person name="Koehrsen M."/>
            <person name="Alvarado L."/>
            <person name="Berlin A."/>
            <person name="Chapman S.B."/>
            <person name="Chen Z."/>
            <person name="Freedman E."/>
            <person name="Gellesch M."/>
            <person name="Goldberg J."/>
            <person name="Griggs A."/>
            <person name="Gujja S."/>
            <person name="Heilman E.R."/>
            <person name="Heiman D."/>
            <person name="Hepburn T."/>
            <person name="Howarth C."/>
            <person name="Jen D."/>
            <person name="Larson L."/>
            <person name="Lewis B."/>
            <person name="Mehta T."/>
            <person name="Park D."/>
            <person name="Pearson M."/>
            <person name="Roberts A."/>
            <person name="Saif S."/>
            <person name="Shea T."/>
            <person name="Shenoy N."/>
            <person name="Sisk P."/>
            <person name="Stolte C."/>
            <person name="Sykes S."/>
            <person name="Walk T."/>
            <person name="White J."/>
            <person name="Yandava C."/>
            <person name="Haas B."/>
            <person name="Henn M.R."/>
            <person name="Nusbaum C."/>
            <person name="Birren B."/>
        </authorList>
    </citation>
    <scope>NUCLEOTIDE SEQUENCE [LARGE SCALE GENOMIC DNA]</scope>
    <source>
        <strain evidence="11">NA</strain>
    </source>
</reference>
<feature type="non-terminal residue" evidence="10">
    <location>
        <position position="823"/>
    </location>
</feature>
<evidence type="ECO:0000256" key="6">
    <source>
        <dbReference type="ARBA" id="ARBA00023242"/>
    </source>
</evidence>
<evidence type="ECO:0000313" key="11">
    <source>
        <dbReference type="Proteomes" id="UP000004810"/>
    </source>
</evidence>
<feature type="domain" description="Integrator complex subunit 7 N-terminal" evidence="8">
    <location>
        <begin position="11"/>
        <end position="493"/>
    </location>
</feature>
<dbReference type="InterPro" id="IPR056516">
    <property type="entry name" value="INTS7_N"/>
</dbReference>
<dbReference type="SUPFAM" id="SSF48371">
    <property type="entry name" value="ARM repeat"/>
    <property type="match status" value="1"/>
</dbReference>
<organism evidence="10 11">
    <name type="scientific">Wuchereria bancrofti</name>
    <dbReference type="NCBI Taxonomy" id="6293"/>
    <lineage>
        <taxon>Eukaryota</taxon>
        <taxon>Metazoa</taxon>
        <taxon>Ecdysozoa</taxon>
        <taxon>Nematoda</taxon>
        <taxon>Chromadorea</taxon>
        <taxon>Rhabditida</taxon>
        <taxon>Spirurina</taxon>
        <taxon>Spiruromorpha</taxon>
        <taxon>Filarioidea</taxon>
        <taxon>Onchocercidae</taxon>
        <taxon>Wuchereria</taxon>
    </lineage>
</organism>
<dbReference type="Pfam" id="PF24436">
    <property type="entry name" value="INTS7_N"/>
    <property type="match status" value="1"/>
</dbReference>
<sequence>MDASTRSHMTLNTLEKGLRSRALNEKMATIVNMTTFLRENPFPFFVNAAVLRLCEAFRDECNELRLCIVRVMGECSSELRLVFSNDEVARRVLKVSHSNDPLARSLTLQILAKLASVVAENKQVHHLIVTSIDSEEAQERLAATVATEAFVGVSRSFSQTVFEKLCVTFLSPLVSPTTKIGLVGVFSNMQGDVEIIMKVFALSERILNEAYNQQLILALIKSLTTLAVSCKFAVSELLTLLIEKLKISKENRTLCVAILCNIKRLSSAAHMLTESHMHDLLGFGDTLTDDLMRVYWLITLVRFTSQNIHKITATLSDNIAHWTYLLSSRNADVRLTALHLYINVYKYSQEPNIVSALKSSFIISLSTVKPQDSEKFYRLLTSFICDDSCPCETVDAVVDALLTAVLPNFSALHVLQFLVAAAETHSHLYSRLRAWSISKLNENTNLTKLTLFSCLVYAPLSDVTGLPKNHLDFWGNDPWVLYLVARSAMRNGHWKLVALPILEVIHKKVKSFQTRMWLTALRDICCASLSEFTVLALEKSIENLNSARLSLSALCSSRESLRYFMFPLRFVDCLCSMYAALRSFLVIVNTNLLLNDKPALFIVKRVSIRLQACALRMHKCRDMWLDLYKHCFDADTNTTTFVELYGGMCALFSAALQLFAKQQPLSPLSISSSSHYSLANKRLRTSLLWAKGEIEKLDTIALEKRLTKKKLKFLVDTFGYLCNLPICIPRFFFQQLKYTQIKLNVLPQPGPTETAIGVSSNQKVPISIEGAIESSHAFSVDAVIVKAVAKFAKGVNKDCSQLQTVMPQEGKFFNAQFLLAFPQ</sequence>
<dbReference type="AlphaFoldDB" id="J9B9Q5"/>
<protein>
    <recommendedName>
        <fullName evidence="4">Integrator complex subunit 7</fullName>
    </recommendedName>
</protein>
<dbReference type="PANTHER" id="PTHR13322">
    <property type="entry name" value="C1ORF73 PROTEIN"/>
    <property type="match status" value="1"/>
</dbReference>
<comment type="caution">
    <text evidence="10">The sequence shown here is derived from an EMBL/GenBank/DDBJ whole genome shotgun (WGS) entry which is preliminary data.</text>
</comment>
<evidence type="ECO:0000256" key="4">
    <source>
        <dbReference type="ARBA" id="ARBA00015336"/>
    </source>
</evidence>
<evidence type="ECO:0000313" key="10">
    <source>
        <dbReference type="EMBL" id="EJW83825.1"/>
    </source>
</evidence>
<comment type="similarity">
    <text evidence="3">Belongs to the Integrator subunit 7 family.</text>
</comment>
<dbReference type="InterPro" id="IPR033060">
    <property type="entry name" value="INTS7"/>
</dbReference>
<evidence type="ECO:0000256" key="3">
    <source>
        <dbReference type="ARBA" id="ARBA00008565"/>
    </source>
</evidence>
<dbReference type="EMBL" id="ADBV01001974">
    <property type="protein sequence ID" value="EJW83825.1"/>
    <property type="molecule type" value="Genomic_DNA"/>
</dbReference>